<feature type="compositionally biased region" description="Pro residues" evidence="1">
    <location>
        <begin position="71"/>
        <end position="91"/>
    </location>
</feature>
<name>A0AAV6QWG1_SOLSE</name>
<feature type="signal peptide" evidence="2">
    <location>
        <begin position="1"/>
        <end position="18"/>
    </location>
</feature>
<keyword evidence="2" id="KW-0732">Signal</keyword>
<sequence>MSAALCVPLLVFVALTHARSVFTGPEFEIPEIDGSAVDDICGIFSGRSPDHAPDPAPVPAAITTTTMKAATPPPPPVTRKPPLKKPPPIRPQPAAAQPITNSHSNSAARLLHYLLTNSRGHTGARFSSFVSRPIRGQRHGGRSVGSSSEEDSSEES</sequence>
<comment type="caution">
    <text evidence="3">The sequence shown here is derived from an EMBL/GenBank/DDBJ whole genome shotgun (WGS) entry which is preliminary data.</text>
</comment>
<evidence type="ECO:0000256" key="1">
    <source>
        <dbReference type="SAM" id="MobiDB-lite"/>
    </source>
</evidence>
<dbReference type="Proteomes" id="UP000693946">
    <property type="component" value="Linkage Group LG3"/>
</dbReference>
<feature type="region of interest" description="Disordered" evidence="1">
    <location>
        <begin position="64"/>
        <end position="103"/>
    </location>
</feature>
<proteinExistence type="predicted"/>
<evidence type="ECO:0000313" key="3">
    <source>
        <dbReference type="EMBL" id="KAG7496515.1"/>
    </source>
</evidence>
<organism evidence="3 4">
    <name type="scientific">Solea senegalensis</name>
    <name type="common">Senegalese sole</name>
    <dbReference type="NCBI Taxonomy" id="28829"/>
    <lineage>
        <taxon>Eukaryota</taxon>
        <taxon>Metazoa</taxon>
        <taxon>Chordata</taxon>
        <taxon>Craniata</taxon>
        <taxon>Vertebrata</taxon>
        <taxon>Euteleostomi</taxon>
        <taxon>Actinopterygii</taxon>
        <taxon>Neopterygii</taxon>
        <taxon>Teleostei</taxon>
        <taxon>Neoteleostei</taxon>
        <taxon>Acanthomorphata</taxon>
        <taxon>Carangaria</taxon>
        <taxon>Pleuronectiformes</taxon>
        <taxon>Pleuronectoidei</taxon>
        <taxon>Soleidae</taxon>
        <taxon>Solea</taxon>
    </lineage>
</organism>
<evidence type="ECO:0000313" key="4">
    <source>
        <dbReference type="Proteomes" id="UP000693946"/>
    </source>
</evidence>
<gene>
    <name evidence="3" type="ORF">JOB18_020570</name>
</gene>
<accession>A0AAV6QWG1</accession>
<dbReference type="EMBL" id="JAGKHQ010000015">
    <property type="protein sequence ID" value="KAG7496515.1"/>
    <property type="molecule type" value="Genomic_DNA"/>
</dbReference>
<dbReference type="AlphaFoldDB" id="A0AAV6QWG1"/>
<feature type="region of interest" description="Disordered" evidence="1">
    <location>
        <begin position="124"/>
        <end position="156"/>
    </location>
</feature>
<keyword evidence="4" id="KW-1185">Reference proteome</keyword>
<protein>
    <submittedName>
        <fullName evidence="3">Uncharacterized protein</fullName>
    </submittedName>
</protein>
<feature type="chain" id="PRO_5043596720" evidence="2">
    <location>
        <begin position="19"/>
        <end position="156"/>
    </location>
</feature>
<evidence type="ECO:0000256" key="2">
    <source>
        <dbReference type="SAM" id="SignalP"/>
    </source>
</evidence>
<reference evidence="3 4" key="1">
    <citation type="journal article" date="2021" name="Sci. Rep.">
        <title>Chromosome anchoring in Senegalese sole (Solea senegalensis) reveals sex-associated markers and genome rearrangements in flatfish.</title>
        <authorList>
            <person name="Guerrero-Cozar I."/>
            <person name="Gomez-Garrido J."/>
            <person name="Berbel C."/>
            <person name="Martinez-Blanch J.F."/>
            <person name="Alioto T."/>
            <person name="Claros M.G."/>
            <person name="Gagnaire P.A."/>
            <person name="Manchado M."/>
        </authorList>
    </citation>
    <scope>NUCLEOTIDE SEQUENCE [LARGE SCALE GENOMIC DNA]</scope>
    <source>
        <strain evidence="3">Sse05_10M</strain>
    </source>
</reference>